<sequence length="130" mass="14313">MPALERILYVEDEEMLRTVTNLALTRIGKFTVELCDSGTKAVEMAKRFKPQLIMLDVMMPVMDGPATLRALQDDPETADIPVIFITAKVQPREVEAFLALGVVDVIAKPFEPMGLAGQVRGVWNRLNGGA</sequence>
<dbReference type="KEGG" id="ncb:C0V82_21885"/>
<dbReference type="InterPro" id="IPR011006">
    <property type="entry name" value="CheY-like_superfamily"/>
</dbReference>
<keyword evidence="5" id="KW-1185">Reference proteome</keyword>
<gene>
    <name evidence="4" type="ORF">C0V82_21885</name>
</gene>
<proteinExistence type="predicted"/>
<dbReference type="EMBL" id="CP025613">
    <property type="protein sequence ID" value="AUN33633.1"/>
    <property type="molecule type" value="Genomic_DNA"/>
</dbReference>
<dbReference type="SMART" id="SM00448">
    <property type="entry name" value="REC"/>
    <property type="match status" value="1"/>
</dbReference>
<feature type="domain" description="Response regulatory" evidence="3">
    <location>
        <begin position="6"/>
        <end position="123"/>
    </location>
</feature>
<dbReference type="PROSITE" id="PS50110">
    <property type="entry name" value="RESPONSE_REGULATORY"/>
    <property type="match status" value="1"/>
</dbReference>
<keyword evidence="4" id="KW-0614">Plasmid</keyword>
<name>A0A2K9NKQ8_9PROT</name>
<dbReference type="OrthoDB" id="9801602at2"/>
<protein>
    <recommendedName>
        <fullName evidence="3">Response regulatory domain-containing protein</fullName>
    </recommendedName>
</protein>
<geneLocation type="plasmid" evidence="4 5">
    <name>unnamed1</name>
</geneLocation>
<dbReference type="PANTHER" id="PTHR44591">
    <property type="entry name" value="STRESS RESPONSE REGULATOR PROTEIN 1"/>
    <property type="match status" value="1"/>
</dbReference>
<organism evidence="4 5">
    <name type="scientific">Niveispirillum cyanobacteriorum</name>
    <dbReference type="NCBI Taxonomy" id="1612173"/>
    <lineage>
        <taxon>Bacteria</taxon>
        <taxon>Pseudomonadati</taxon>
        <taxon>Pseudomonadota</taxon>
        <taxon>Alphaproteobacteria</taxon>
        <taxon>Rhodospirillales</taxon>
        <taxon>Azospirillaceae</taxon>
        <taxon>Niveispirillum</taxon>
    </lineage>
</organism>
<dbReference type="InterPro" id="IPR050595">
    <property type="entry name" value="Bact_response_regulator"/>
</dbReference>
<dbReference type="GO" id="GO:0000160">
    <property type="term" value="P:phosphorelay signal transduction system"/>
    <property type="evidence" value="ECO:0007669"/>
    <property type="project" value="InterPro"/>
</dbReference>
<feature type="modified residue" description="4-aspartylphosphate" evidence="2">
    <location>
        <position position="56"/>
    </location>
</feature>
<evidence type="ECO:0000259" key="3">
    <source>
        <dbReference type="PROSITE" id="PS50110"/>
    </source>
</evidence>
<accession>A0A2K9NKQ8</accession>
<dbReference type="InterPro" id="IPR001789">
    <property type="entry name" value="Sig_transdc_resp-reg_receiver"/>
</dbReference>
<keyword evidence="1 2" id="KW-0597">Phosphoprotein</keyword>
<dbReference type="Gene3D" id="3.40.50.2300">
    <property type="match status" value="1"/>
</dbReference>
<evidence type="ECO:0000313" key="4">
    <source>
        <dbReference type="EMBL" id="AUN33633.1"/>
    </source>
</evidence>
<dbReference type="Proteomes" id="UP000234752">
    <property type="component" value="Plasmid unnamed1"/>
</dbReference>
<evidence type="ECO:0000256" key="1">
    <source>
        <dbReference type="ARBA" id="ARBA00022553"/>
    </source>
</evidence>
<dbReference type="Pfam" id="PF00072">
    <property type="entry name" value="Response_reg"/>
    <property type="match status" value="1"/>
</dbReference>
<reference evidence="4 5" key="1">
    <citation type="submission" date="2017-12" db="EMBL/GenBank/DDBJ databases">
        <title>Genomes of bacteria within cyanobacterial aggregates.</title>
        <authorList>
            <person name="Cai H."/>
        </authorList>
    </citation>
    <scope>NUCLEOTIDE SEQUENCE [LARGE SCALE GENOMIC DNA]</scope>
    <source>
        <strain evidence="4 5">TH16</strain>
        <plasmid evidence="4 5">unnamed1</plasmid>
    </source>
</reference>
<dbReference type="AlphaFoldDB" id="A0A2K9NKQ8"/>
<dbReference type="PANTHER" id="PTHR44591:SF3">
    <property type="entry name" value="RESPONSE REGULATORY DOMAIN-CONTAINING PROTEIN"/>
    <property type="match status" value="1"/>
</dbReference>
<dbReference type="SUPFAM" id="SSF52172">
    <property type="entry name" value="CheY-like"/>
    <property type="match status" value="1"/>
</dbReference>
<evidence type="ECO:0000313" key="5">
    <source>
        <dbReference type="Proteomes" id="UP000234752"/>
    </source>
</evidence>
<evidence type="ECO:0000256" key="2">
    <source>
        <dbReference type="PROSITE-ProRule" id="PRU00169"/>
    </source>
</evidence>